<dbReference type="AlphaFoldDB" id="S2ZEM0"/>
<organism evidence="1 2">
    <name type="scientific">Corynebacterium pyruviciproducens ATCC BAA-1742</name>
    <dbReference type="NCBI Taxonomy" id="1125779"/>
    <lineage>
        <taxon>Bacteria</taxon>
        <taxon>Bacillati</taxon>
        <taxon>Actinomycetota</taxon>
        <taxon>Actinomycetes</taxon>
        <taxon>Mycobacteriales</taxon>
        <taxon>Corynebacteriaceae</taxon>
        <taxon>Corynebacterium</taxon>
    </lineage>
</organism>
<proteinExistence type="predicted"/>
<evidence type="ECO:0000313" key="2">
    <source>
        <dbReference type="Proteomes" id="UP000014408"/>
    </source>
</evidence>
<gene>
    <name evidence="1" type="ORF">HMPREF1219_01638</name>
</gene>
<comment type="caution">
    <text evidence="1">The sequence shown here is derived from an EMBL/GenBank/DDBJ whole genome shotgun (WGS) entry which is preliminary data.</text>
</comment>
<dbReference type="HOGENOM" id="CLU_670335_0_0_11"/>
<reference evidence="1 2" key="1">
    <citation type="submission" date="2013-05" db="EMBL/GenBank/DDBJ databases">
        <title>The Genome Sequence of Corynebacterium pyruviciproducens 1773O (ATCC BAA-1742).</title>
        <authorList>
            <consortium name="The Broad Institute Genomics Platform"/>
            <person name="Earl A."/>
            <person name="Ward D."/>
            <person name="Feldgarden M."/>
            <person name="Gevers D."/>
            <person name="Tong J."/>
            <person name="Walker B."/>
            <person name="Young S."/>
            <person name="Zeng Q."/>
            <person name="Gargeya S."/>
            <person name="Fitzgerald M."/>
            <person name="Haas B."/>
            <person name="Abouelleil A."/>
            <person name="Allen A.W."/>
            <person name="Alvarado L."/>
            <person name="Arachchi H.M."/>
            <person name="Berlin A.M."/>
            <person name="Chapman S.B."/>
            <person name="Gainer-Dewar J."/>
            <person name="Goldberg J."/>
            <person name="Griggs A."/>
            <person name="Gujja S."/>
            <person name="Hansen M."/>
            <person name="Howarth C."/>
            <person name="Imamovic A."/>
            <person name="Ireland A."/>
            <person name="Larimer J."/>
            <person name="McCowan C."/>
            <person name="Murphy C."/>
            <person name="Pearson M."/>
            <person name="Poon T.W."/>
            <person name="Priest M."/>
            <person name="Roberts A."/>
            <person name="Saif S."/>
            <person name="Shea T."/>
            <person name="Sisk P."/>
            <person name="Sykes S."/>
            <person name="Wortman J."/>
            <person name="Nusbaum C."/>
            <person name="Birren B."/>
        </authorList>
    </citation>
    <scope>NUCLEOTIDE SEQUENCE [LARGE SCALE GENOMIC DNA]</scope>
    <source>
        <strain evidence="1 2">ATCC BAA-1742</strain>
    </source>
</reference>
<protein>
    <submittedName>
        <fullName evidence="1">Uncharacterized protein</fullName>
    </submittedName>
</protein>
<dbReference type="Proteomes" id="UP000014408">
    <property type="component" value="Unassembled WGS sequence"/>
</dbReference>
<sequence>MNGEVENTADGIEIYKDDKGNRLVRIGDKTFFVGNIGDVKDVVERLGLEDSPQQIPGYFKTLLGAGLDGASVLPSLLGNAEQWVKLTDKTFEAVRKHGLMPTGVKGESYAMVGSPGKIKEWPRVDLGSLSQSTNPVNLARFSNIMSAMARQYEVRRLHDHLNQIEGSVEKVLQNQLNERITEIRKSARILDDAWTSLEEGGDLEINWEKVRETYGDITNSHERALEELQNIHKKLKEATGLKALKALEKDQVERSIKVESAFLLQSLQLEGQRALFEFVYKLATKPEGADGHLKGLEKDMSKRKEDIVEIAKGIVKELDEAGGRAKRWALFHPDLANAFVASSNEVAKEIEAHFDALEVPNEKRSQLSAITRGQVLRNSEALLAAGEEALPVVGTAVVAIAATAVVGGRN</sequence>
<dbReference type="EMBL" id="ATBY01000015">
    <property type="protein sequence ID" value="EPD68457.1"/>
    <property type="molecule type" value="Genomic_DNA"/>
</dbReference>
<accession>S2ZEM0</accession>
<dbReference type="PATRIC" id="fig|1125779.3.peg.1600"/>
<name>S2ZEM0_9CORY</name>
<keyword evidence="2" id="KW-1185">Reference proteome</keyword>
<dbReference type="STRING" id="1125779.HMPREF1219_01638"/>
<evidence type="ECO:0000313" key="1">
    <source>
        <dbReference type="EMBL" id="EPD68457.1"/>
    </source>
</evidence>